<accession>A0A1F5EPA4</accession>
<protein>
    <recommendedName>
        <fullName evidence="4">Type II secretion system protein GspG C-terminal domain-containing protein</fullName>
    </recommendedName>
</protein>
<comment type="caution">
    <text evidence="2">The sequence shown here is derived from an EMBL/GenBank/DDBJ whole genome shotgun (WGS) entry which is preliminary data.</text>
</comment>
<dbReference type="Gene3D" id="3.30.700.10">
    <property type="entry name" value="Glycoprotein, Type 4 Pilin"/>
    <property type="match status" value="1"/>
</dbReference>
<keyword evidence="1" id="KW-1133">Transmembrane helix</keyword>
<keyword evidence="1" id="KW-0472">Membrane</keyword>
<dbReference type="EMBL" id="MFAA01000017">
    <property type="protein sequence ID" value="OGD69034.1"/>
    <property type="molecule type" value="Genomic_DNA"/>
</dbReference>
<dbReference type="PROSITE" id="PS00409">
    <property type="entry name" value="PROKAR_NTER_METHYL"/>
    <property type="match status" value="1"/>
</dbReference>
<dbReference type="SUPFAM" id="SSF54523">
    <property type="entry name" value="Pili subunits"/>
    <property type="match status" value="1"/>
</dbReference>
<evidence type="ECO:0000313" key="2">
    <source>
        <dbReference type="EMBL" id="OGD69034.1"/>
    </source>
</evidence>
<evidence type="ECO:0008006" key="4">
    <source>
        <dbReference type="Google" id="ProtNLM"/>
    </source>
</evidence>
<organism evidence="2 3">
    <name type="scientific">Candidatus Campbellbacteria bacterium RIFCSPHIGHO2_12_FULL_35_10</name>
    <dbReference type="NCBI Taxonomy" id="1797578"/>
    <lineage>
        <taxon>Bacteria</taxon>
        <taxon>Candidatus Campbelliibacteriota</taxon>
    </lineage>
</organism>
<gene>
    <name evidence="2" type="ORF">A3E89_01225</name>
</gene>
<feature type="transmembrane region" description="Helical" evidence="1">
    <location>
        <begin position="12"/>
        <end position="33"/>
    </location>
</feature>
<dbReference type="InterPro" id="IPR012902">
    <property type="entry name" value="N_methyl_site"/>
</dbReference>
<sequence>MNKIRENKGFTLLEILLVVAAIAILAGIVIIAINPAKQLGDTRNAQRSSDINTLLNAIWQYSIDNNGNLPAGIDGSASTYQVIGSATTTCDTTCGAVGSTTASCVDLTAELVPDYIAAVPFDPQTASTTNTDYYVNKVGNRVTIGVCDPEQGAVLEVTR</sequence>
<evidence type="ECO:0000313" key="3">
    <source>
        <dbReference type="Proteomes" id="UP000185891"/>
    </source>
</evidence>
<proteinExistence type="predicted"/>
<dbReference type="Proteomes" id="UP000185891">
    <property type="component" value="Unassembled WGS sequence"/>
</dbReference>
<dbReference type="Pfam" id="PF07963">
    <property type="entry name" value="N_methyl"/>
    <property type="match status" value="1"/>
</dbReference>
<reference evidence="2 3" key="1">
    <citation type="journal article" date="2016" name="Nat. Commun.">
        <title>Thousands of microbial genomes shed light on interconnected biogeochemical processes in an aquifer system.</title>
        <authorList>
            <person name="Anantharaman K."/>
            <person name="Brown C.T."/>
            <person name="Hug L.A."/>
            <person name="Sharon I."/>
            <person name="Castelle C.J."/>
            <person name="Probst A.J."/>
            <person name="Thomas B.C."/>
            <person name="Singh A."/>
            <person name="Wilkins M.J."/>
            <person name="Karaoz U."/>
            <person name="Brodie E.L."/>
            <person name="Williams K.H."/>
            <person name="Hubbard S.S."/>
            <person name="Banfield J.F."/>
        </authorList>
    </citation>
    <scope>NUCLEOTIDE SEQUENCE [LARGE SCALE GENOMIC DNA]</scope>
</reference>
<name>A0A1F5EPA4_9BACT</name>
<dbReference type="InterPro" id="IPR045584">
    <property type="entry name" value="Pilin-like"/>
</dbReference>
<dbReference type="AlphaFoldDB" id="A0A1F5EPA4"/>
<dbReference type="NCBIfam" id="TIGR02532">
    <property type="entry name" value="IV_pilin_GFxxxE"/>
    <property type="match status" value="1"/>
</dbReference>
<evidence type="ECO:0000256" key="1">
    <source>
        <dbReference type="SAM" id="Phobius"/>
    </source>
</evidence>
<keyword evidence="1" id="KW-0812">Transmembrane</keyword>